<accession>A0ABD5XXF4</accession>
<dbReference type="SUPFAM" id="SSF55874">
    <property type="entry name" value="ATPase domain of HSP90 chaperone/DNA topoisomerase II/histidine kinase"/>
    <property type="match status" value="1"/>
</dbReference>
<dbReference type="Proteomes" id="UP001596368">
    <property type="component" value="Unassembled WGS sequence"/>
</dbReference>
<reference evidence="2 3" key="1">
    <citation type="journal article" date="2019" name="Int. J. Syst. Evol. Microbiol.">
        <title>The Global Catalogue of Microorganisms (GCM) 10K type strain sequencing project: providing services to taxonomists for standard genome sequencing and annotation.</title>
        <authorList>
            <consortium name="The Broad Institute Genomics Platform"/>
            <consortium name="The Broad Institute Genome Sequencing Center for Infectious Disease"/>
            <person name="Wu L."/>
            <person name="Ma J."/>
        </authorList>
    </citation>
    <scope>NUCLEOTIDE SEQUENCE [LARGE SCALE GENOMIC DNA]</scope>
    <source>
        <strain evidence="2 3">DT92</strain>
    </source>
</reference>
<dbReference type="EMBL" id="JBHSZG010000008">
    <property type="protein sequence ID" value="MFC7137882.1"/>
    <property type="molecule type" value="Genomic_DNA"/>
</dbReference>
<feature type="compositionally biased region" description="Basic residues" evidence="1">
    <location>
        <begin position="10"/>
        <end position="23"/>
    </location>
</feature>
<dbReference type="Gene3D" id="3.30.565.10">
    <property type="entry name" value="Histidine kinase-like ATPase, C-terminal domain"/>
    <property type="match status" value="1"/>
</dbReference>
<organism evidence="2 3">
    <name type="scientific">Halobaculum litoreum</name>
    <dbReference type="NCBI Taxonomy" id="3031998"/>
    <lineage>
        <taxon>Archaea</taxon>
        <taxon>Methanobacteriati</taxon>
        <taxon>Methanobacteriota</taxon>
        <taxon>Stenosarchaea group</taxon>
        <taxon>Halobacteria</taxon>
        <taxon>Halobacteriales</taxon>
        <taxon>Haloferacaceae</taxon>
        <taxon>Halobaculum</taxon>
    </lineage>
</organism>
<sequence>MGATADASARRRRPSGRRHRRRGPPIPEIEIEAVDAGTDITDLQHGTGVGLFAMQWCAESLGGKLDITHREPRGNLVEFTLPTADPVDD</sequence>
<dbReference type="AlphaFoldDB" id="A0ABD5XXF4"/>
<evidence type="ECO:0000313" key="3">
    <source>
        <dbReference type="Proteomes" id="UP001596368"/>
    </source>
</evidence>
<name>A0ABD5XXF4_9EURY</name>
<keyword evidence="3" id="KW-1185">Reference proteome</keyword>
<dbReference type="InterPro" id="IPR036890">
    <property type="entry name" value="HATPase_C_sf"/>
</dbReference>
<evidence type="ECO:0000313" key="2">
    <source>
        <dbReference type="EMBL" id="MFC7137882.1"/>
    </source>
</evidence>
<evidence type="ECO:0000256" key="1">
    <source>
        <dbReference type="SAM" id="MobiDB-lite"/>
    </source>
</evidence>
<proteinExistence type="predicted"/>
<feature type="region of interest" description="Disordered" evidence="1">
    <location>
        <begin position="1"/>
        <end position="27"/>
    </location>
</feature>
<evidence type="ECO:0008006" key="4">
    <source>
        <dbReference type="Google" id="ProtNLM"/>
    </source>
</evidence>
<comment type="caution">
    <text evidence="2">The sequence shown here is derived from an EMBL/GenBank/DDBJ whole genome shotgun (WGS) entry which is preliminary data.</text>
</comment>
<protein>
    <recommendedName>
        <fullName evidence="4">Histidine kinase-, DNA gyrase B-, and HSP90-like ATPase</fullName>
    </recommendedName>
</protein>
<gene>
    <name evidence="2" type="ORF">ACFQRB_18395</name>
</gene>